<comment type="caution">
    <text evidence="6">The sequence shown here is derived from an EMBL/GenBank/DDBJ whole genome shotgun (WGS) entry which is preliminary data.</text>
</comment>
<keyword evidence="3" id="KW-0812">Transmembrane</keyword>
<feature type="signal peptide" evidence="4">
    <location>
        <begin position="1"/>
        <end position="19"/>
    </location>
</feature>
<reference evidence="6 7" key="1">
    <citation type="journal article" date="2013" name="Genome Announc.">
        <title>Draft Genome Sequence of Sphingobium ummariense Strain RL-3, a Hexachlorocyclohexane-Degrading Bacterium.</title>
        <authorList>
            <person name="Kohli P."/>
            <person name="Dua A."/>
            <person name="Sangwan N."/>
            <person name="Oldach P."/>
            <person name="Khurana J.P."/>
            <person name="Lal R."/>
        </authorList>
    </citation>
    <scope>NUCLEOTIDE SEQUENCE [LARGE SCALE GENOMIC DNA]</scope>
    <source>
        <strain evidence="6 7">RL-3</strain>
    </source>
</reference>
<feature type="domain" description="GGDEF" evidence="5">
    <location>
        <begin position="249"/>
        <end position="381"/>
    </location>
</feature>
<evidence type="ECO:0000256" key="3">
    <source>
        <dbReference type="SAM" id="Phobius"/>
    </source>
</evidence>
<proteinExistence type="predicted"/>
<dbReference type="FunFam" id="3.30.70.270:FF:000001">
    <property type="entry name" value="Diguanylate cyclase domain protein"/>
    <property type="match status" value="1"/>
</dbReference>
<keyword evidence="3" id="KW-1133">Transmembrane helix</keyword>
<keyword evidence="7" id="KW-1185">Reference proteome</keyword>
<feature type="transmembrane region" description="Helical" evidence="3">
    <location>
        <begin position="150"/>
        <end position="170"/>
    </location>
</feature>
<feature type="transmembrane region" description="Helical" evidence="3">
    <location>
        <begin position="62"/>
        <end position="82"/>
    </location>
</feature>
<feature type="transmembrane region" description="Helical" evidence="3">
    <location>
        <begin position="94"/>
        <end position="111"/>
    </location>
</feature>
<dbReference type="eggNOG" id="COG3706">
    <property type="taxonomic scope" value="Bacteria"/>
</dbReference>
<dbReference type="EC" id="2.7.7.65" evidence="1"/>
<evidence type="ECO:0000313" key="6">
    <source>
        <dbReference type="EMBL" id="EQB32333.1"/>
    </source>
</evidence>
<sequence>MNTAIIVLSLLFFTSTTMAVAMGVAWAHFGRQRHMLSWTISYAIASVQWVSNAAGLVLKNPFLMGFAGLCIVVSASLVLVGVKQRSERPIPWRTLIGVGGLVSVASFYAALINDRPLQSMIVPGYAAILILNCAIALWPTERRFSAPEAGFFVILLLFATFEAGLVVSAATGMGSAPGQDMALYRAVLGLGLPSVYVATGVAAVLVVAGDLAYQLRRQIRHDPLTNVLNRLGFSEAAERAIANAQRQGRPLTFIICDLDGFKALNDGHGHLTGDAALRSFAGLLLNAVRRGDIVARMGGDEFGLLLIDTDATVAATVMERVRAEVACLILHEAPGALLRASFGVAQLRAQDRQIEDMVGRADQALYEAKRAGRNRIRVSGEAA</sequence>
<comment type="catalytic activity">
    <reaction evidence="2">
        <text>2 GTP = 3',3'-c-di-GMP + 2 diphosphate</text>
        <dbReference type="Rhea" id="RHEA:24898"/>
        <dbReference type="ChEBI" id="CHEBI:33019"/>
        <dbReference type="ChEBI" id="CHEBI:37565"/>
        <dbReference type="ChEBI" id="CHEBI:58805"/>
        <dbReference type="EC" id="2.7.7.65"/>
    </reaction>
</comment>
<dbReference type="AlphaFoldDB" id="T0KFW5"/>
<dbReference type="Pfam" id="PF00990">
    <property type="entry name" value="GGDEF"/>
    <property type="match status" value="1"/>
</dbReference>
<keyword evidence="3" id="KW-0472">Membrane</keyword>
<dbReference type="SMART" id="SM00267">
    <property type="entry name" value="GGDEF"/>
    <property type="match status" value="1"/>
</dbReference>
<dbReference type="SUPFAM" id="SSF55073">
    <property type="entry name" value="Nucleotide cyclase"/>
    <property type="match status" value="1"/>
</dbReference>
<dbReference type="Gene3D" id="3.30.70.270">
    <property type="match status" value="1"/>
</dbReference>
<keyword evidence="4" id="KW-0732">Signal</keyword>
<dbReference type="PATRIC" id="fig|1346791.3.peg.1944"/>
<dbReference type="InterPro" id="IPR029787">
    <property type="entry name" value="Nucleotide_cyclase"/>
</dbReference>
<dbReference type="NCBIfam" id="TIGR00254">
    <property type="entry name" value="GGDEF"/>
    <property type="match status" value="1"/>
</dbReference>
<protein>
    <recommendedName>
        <fullName evidence="1">diguanylate cyclase</fullName>
        <ecNumber evidence="1">2.7.7.65</ecNumber>
    </recommendedName>
</protein>
<dbReference type="STRING" id="1346791.M529_10110"/>
<dbReference type="EMBL" id="AUWY01000073">
    <property type="protein sequence ID" value="EQB32333.1"/>
    <property type="molecule type" value="Genomic_DNA"/>
</dbReference>
<evidence type="ECO:0000313" key="7">
    <source>
        <dbReference type="Proteomes" id="UP000015523"/>
    </source>
</evidence>
<dbReference type="OrthoDB" id="9812260at2"/>
<name>T0KFW5_9SPHN</name>
<feature type="transmembrane region" description="Helical" evidence="3">
    <location>
        <begin position="117"/>
        <end position="138"/>
    </location>
</feature>
<evidence type="ECO:0000259" key="5">
    <source>
        <dbReference type="PROSITE" id="PS50887"/>
    </source>
</evidence>
<evidence type="ECO:0000256" key="2">
    <source>
        <dbReference type="ARBA" id="ARBA00034247"/>
    </source>
</evidence>
<dbReference type="Proteomes" id="UP000015523">
    <property type="component" value="Unassembled WGS sequence"/>
</dbReference>
<gene>
    <name evidence="6" type="ORF">M529_10110</name>
</gene>
<organism evidence="6 7">
    <name type="scientific">Sphingobium ummariense RL-3</name>
    <dbReference type="NCBI Taxonomy" id="1346791"/>
    <lineage>
        <taxon>Bacteria</taxon>
        <taxon>Pseudomonadati</taxon>
        <taxon>Pseudomonadota</taxon>
        <taxon>Alphaproteobacteria</taxon>
        <taxon>Sphingomonadales</taxon>
        <taxon>Sphingomonadaceae</taxon>
        <taxon>Sphingobium</taxon>
    </lineage>
</organism>
<feature type="chain" id="PRO_5004566519" description="diguanylate cyclase" evidence="4">
    <location>
        <begin position="20"/>
        <end position="383"/>
    </location>
</feature>
<dbReference type="PANTHER" id="PTHR45138:SF9">
    <property type="entry name" value="DIGUANYLATE CYCLASE DGCM-RELATED"/>
    <property type="match status" value="1"/>
</dbReference>
<dbReference type="InterPro" id="IPR050469">
    <property type="entry name" value="Diguanylate_Cyclase"/>
</dbReference>
<accession>T0KFW5</accession>
<dbReference type="CDD" id="cd01949">
    <property type="entry name" value="GGDEF"/>
    <property type="match status" value="1"/>
</dbReference>
<evidence type="ECO:0000256" key="1">
    <source>
        <dbReference type="ARBA" id="ARBA00012528"/>
    </source>
</evidence>
<dbReference type="InterPro" id="IPR043128">
    <property type="entry name" value="Rev_trsase/Diguanyl_cyclase"/>
</dbReference>
<dbReference type="GO" id="GO:0052621">
    <property type="term" value="F:diguanylate cyclase activity"/>
    <property type="evidence" value="ECO:0007669"/>
    <property type="project" value="UniProtKB-EC"/>
</dbReference>
<evidence type="ECO:0000256" key="4">
    <source>
        <dbReference type="SAM" id="SignalP"/>
    </source>
</evidence>
<dbReference type="PROSITE" id="PS50887">
    <property type="entry name" value="GGDEF"/>
    <property type="match status" value="1"/>
</dbReference>
<feature type="transmembrane region" description="Helical" evidence="3">
    <location>
        <begin position="190"/>
        <end position="213"/>
    </location>
</feature>
<dbReference type="PANTHER" id="PTHR45138">
    <property type="entry name" value="REGULATORY COMPONENTS OF SENSORY TRANSDUCTION SYSTEM"/>
    <property type="match status" value="1"/>
</dbReference>
<dbReference type="InterPro" id="IPR000160">
    <property type="entry name" value="GGDEF_dom"/>
</dbReference>